<protein>
    <recommendedName>
        <fullName evidence="4 10">Pectate lyase</fullName>
        <ecNumber evidence="4 10">4.2.2.2</ecNumber>
    </recommendedName>
</protein>
<dbReference type="EMBL" id="KZ451908">
    <property type="protein sequence ID" value="PKA63407.1"/>
    <property type="molecule type" value="Genomic_DNA"/>
</dbReference>
<gene>
    <name evidence="12" type="ORF">AXF42_Ash005302</name>
</gene>
<evidence type="ECO:0000313" key="13">
    <source>
        <dbReference type="Proteomes" id="UP000236161"/>
    </source>
</evidence>
<evidence type="ECO:0000256" key="5">
    <source>
        <dbReference type="ARBA" id="ARBA00022723"/>
    </source>
</evidence>
<dbReference type="GO" id="GO:0045490">
    <property type="term" value="P:pectin catabolic process"/>
    <property type="evidence" value="ECO:0007669"/>
    <property type="project" value="UniProtKB-UniPathway"/>
</dbReference>
<dbReference type="GO" id="GO:0046872">
    <property type="term" value="F:metal ion binding"/>
    <property type="evidence" value="ECO:0007669"/>
    <property type="project" value="UniProtKB-KW"/>
</dbReference>
<evidence type="ECO:0000256" key="3">
    <source>
        <dbReference type="ARBA" id="ARBA00010980"/>
    </source>
</evidence>
<sequence>MEVLSRPSFLVFFSVVFLACAAAVRANIGDFDEHWQKRAAAAQAKARESYDPNPHAATDEFNMAVRKALEWGNSTRRSLAHVGHPKKSNKFGPCRATNPIDRCWRCRSDWAQHRKRLARCAQGFGRHALGGLHGRFYVVSDPSDDDLINPRPGTLRHAVIQDAPLWIVFKSDMVIRLRQELIVNSFKTIDARGANVHVAYGAQITIQFAHNVIIHNLHIHDIQPANGGMIRDSPGHFGIRTRSDGDAISIYGSSNIWIDHVSMARCADGLVDAIMGSTAITVSNCHMTQHNDVMLFGASDSYAADALMQITVAFNHFGKGLVQRMPRCRWGFVHVVNNDYTHWLMYAVGGSMHPTIVSQGNRYIAPPNPAAKEVTKRDYAPEAVWRSWSWRSEGDLLMNGAFFVQSGRPFIRKYSRQEMIKAKPGTFVRRLTRYAGKLHCRAGKPC</sequence>
<dbReference type="Gene3D" id="2.160.20.10">
    <property type="entry name" value="Single-stranded right-handed beta-helix, Pectin lyase-like"/>
    <property type="match status" value="1"/>
</dbReference>
<name>A0A2I0B6I2_9ASPA</name>
<dbReference type="AlphaFoldDB" id="A0A2I0B6I2"/>
<dbReference type="Pfam" id="PF04431">
    <property type="entry name" value="Pec_lyase_N"/>
    <property type="match status" value="1"/>
</dbReference>
<keyword evidence="5 10" id="KW-0479">Metal-binding</keyword>
<proteinExistence type="inferred from homology"/>
<accession>A0A2I0B6I2</accession>
<dbReference type="InterPro" id="IPR007524">
    <property type="entry name" value="Pec_lyase_N"/>
</dbReference>
<dbReference type="Proteomes" id="UP000236161">
    <property type="component" value="Unassembled WGS sequence"/>
</dbReference>
<comment type="catalytic activity">
    <reaction evidence="1 10">
        <text>Eliminative cleavage of (1-&gt;4)-alpha-D-galacturonan to give oligosaccharides with 4-deoxy-alpha-D-galact-4-enuronosyl groups at their non-reducing ends.</text>
        <dbReference type="EC" id="4.2.2.2"/>
    </reaction>
</comment>
<dbReference type="STRING" id="1088818.A0A2I0B6I2"/>
<keyword evidence="8" id="KW-0325">Glycoprotein</keyword>
<dbReference type="PRINTS" id="PR00807">
    <property type="entry name" value="AMBALLERGEN"/>
</dbReference>
<dbReference type="InterPro" id="IPR011050">
    <property type="entry name" value="Pectin_lyase_fold/virulence"/>
</dbReference>
<dbReference type="SMART" id="SM00656">
    <property type="entry name" value="Amb_all"/>
    <property type="match status" value="1"/>
</dbReference>
<evidence type="ECO:0000313" key="12">
    <source>
        <dbReference type="EMBL" id="PKA63407.1"/>
    </source>
</evidence>
<evidence type="ECO:0000256" key="7">
    <source>
        <dbReference type="ARBA" id="ARBA00022837"/>
    </source>
</evidence>
<evidence type="ECO:0000256" key="8">
    <source>
        <dbReference type="ARBA" id="ARBA00023180"/>
    </source>
</evidence>
<dbReference type="PANTHER" id="PTHR31683:SF208">
    <property type="entry name" value="PECTATE LYASE"/>
    <property type="match status" value="1"/>
</dbReference>
<evidence type="ECO:0000259" key="11">
    <source>
        <dbReference type="SMART" id="SM00656"/>
    </source>
</evidence>
<evidence type="ECO:0000256" key="4">
    <source>
        <dbReference type="ARBA" id="ARBA00012272"/>
    </source>
</evidence>
<keyword evidence="7 10" id="KW-0106">Calcium</keyword>
<dbReference type="InterPro" id="IPR045032">
    <property type="entry name" value="PEL"/>
</dbReference>
<dbReference type="InterPro" id="IPR002022">
    <property type="entry name" value="Pec_lyase"/>
</dbReference>
<comment type="cofactor">
    <cofactor evidence="10">
        <name>Ca(2+)</name>
        <dbReference type="ChEBI" id="CHEBI:29108"/>
    </cofactor>
    <text evidence="10">Binds 1 Ca(2+) ion. Required for its activity.</text>
</comment>
<dbReference type="SUPFAM" id="SSF51126">
    <property type="entry name" value="Pectin lyase-like"/>
    <property type="match status" value="1"/>
</dbReference>
<dbReference type="PANTHER" id="PTHR31683">
    <property type="entry name" value="PECTATE LYASE 18-RELATED"/>
    <property type="match status" value="1"/>
</dbReference>
<evidence type="ECO:0000256" key="2">
    <source>
        <dbReference type="ARBA" id="ARBA00005220"/>
    </source>
</evidence>
<feature type="signal peptide" evidence="10">
    <location>
        <begin position="1"/>
        <end position="26"/>
    </location>
</feature>
<dbReference type="EC" id="4.2.2.2" evidence="4 10"/>
<comment type="similarity">
    <text evidence="3 10">Belongs to the polysaccharide lyase 1 family.</text>
</comment>
<organism evidence="12 13">
    <name type="scientific">Apostasia shenzhenica</name>
    <dbReference type="NCBI Taxonomy" id="1088818"/>
    <lineage>
        <taxon>Eukaryota</taxon>
        <taxon>Viridiplantae</taxon>
        <taxon>Streptophyta</taxon>
        <taxon>Embryophyta</taxon>
        <taxon>Tracheophyta</taxon>
        <taxon>Spermatophyta</taxon>
        <taxon>Magnoliopsida</taxon>
        <taxon>Liliopsida</taxon>
        <taxon>Asparagales</taxon>
        <taxon>Orchidaceae</taxon>
        <taxon>Apostasioideae</taxon>
        <taxon>Apostasia</taxon>
    </lineage>
</organism>
<evidence type="ECO:0000256" key="9">
    <source>
        <dbReference type="ARBA" id="ARBA00023239"/>
    </source>
</evidence>
<keyword evidence="9 10" id="KW-0456">Lyase</keyword>
<keyword evidence="6 10" id="KW-0732">Signal</keyword>
<feature type="domain" description="Pectate lyase" evidence="11">
    <location>
        <begin position="172"/>
        <end position="369"/>
    </location>
</feature>
<reference evidence="12 13" key="1">
    <citation type="journal article" date="2017" name="Nature">
        <title>The Apostasia genome and the evolution of orchids.</title>
        <authorList>
            <person name="Zhang G.Q."/>
            <person name="Liu K.W."/>
            <person name="Li Z."/>
            <person name="Lohaus R."/>
            <person name="Hsiao Y.Y."/>
            <person name="Niu S.C."/>
            <person name="Wang J.Y."/>
            <person name="Lin Y.C."/>
            <person name="Xu Q."/>
            <person name="Chen L.J."/>
            <person name="Yoshida K."/>
            <person name="Fujiwara S."/>
            <person name="Wang Z.W."/>
            <person name="Zhang Y.Q."/>
            <person name="Mitsuda N."/>
            <person name="Wang M."/>
            <person name="Liu G.H."/>
            <person name="Pecoraro L."/>
            <person name="Huang H.X."/>
            <person name="Xiao X.J."/>
            <person name="Lin M."/>
            <person name="Wu X.Y."/>
            <person name="Wu W.L."/>
            <person name="Chen Y.Y."/>
            <person name="Chang S.B."/>
            <person name="Sakamoto S."/>
            <person name="Ohme-Takagi M."/>
            <person name="Yagi M."/>
            <person name="Zeng S.J."/>
            <person name="Shen C.Y."/>
            <person name="Yeh C.M."/>
            <person name="Luo Y.B."/>
            <person name="Tsai W.C."/>
            <person name="Van de Peer Y."/>
            <person name="Liu Z.J."/>
        </authorList>
    </citation>
    <scope>NUCLEOTIDE SEQUENCE [LARGE SCALE GENOMIC DNA]</scope>
    <source>
        <strain evidence="13">cv. Shenzhen</strain>
        <tissue evidence="12">Stem</tissue>
    </source>
</reference>
<dbReference type="GO" id="GO:0030570">
    <property type="term" value="F:pectate lyase activity"/>
    <property type="evidence" value="ECO:0007669"/>
    <property type="project" value="UniProtKB-EC"/>
</dbReference>
<evidence type="ECO:0000256" key="1">
    <source>
        <dbReference type="ARBA" id="ARBA00000695"/>
    </source>
</evidence>
<evidence type="ECO:0000256" key="10">
    <source>
        <dbReference type="RuleBase" id="RU361123"/>
    </source>
</evidence>
<dbReference type="PROSITE" id="PS51257">
    <property type="entry name" value="PROKAR_LIPOPROTEIN"/>
    <property type="match status" value="1"/>
</dbReference>
<dbReference type="OrthoDB" id="1637350at2759"/>
<dbReference type="UniPathway" id="UPA00545">
    <property type="reaction ID" value="UER00824"/>
</dbReference>
<dbReference type="Pfam" id="PF00544">
    <property type="entry name" value="Pectate_lyase_4"/>
    <property type="match status" value="1"/>
</dbReference>
<dbReference type="InterPro" id="IPR018082">
    <property type="entry name" value="AmbAllergen"/>
</dbReference>
<evidence type="ECO:0000256" key="6">
    <source>
        <dbReference type="ARBA" id="ARBA00022729"/>
    </source>
</evidence>
<feature type="chain" id="PRO_5013985594" description="Pectate lyase" evidence="10">
    <location>
        <begin position="27"/>
        <end position="446"/>
    </location>
</feature>
<comment type="pathway">
    <text evidence="2 10">Glycan metabolism; pectin degradation; 2-dehydro-3-deoxy-D-gluconate from pectin: step 2/5.</text>
</comment>
<keyword evidence="13" id="KW-1185">Reference proteome</keyword>
<dbReference type="InterPro" id="IPR012334">
    <property type="entry name" value="Pectin_lyas_fold"/>
</dbReference>